<evidence type="ECO:0000313" key="6">
    <source>
        <dbReference type="EMBL" id="RMW44890.1"/>
    </source>
</evidence>
<name>A0A241RTE2_LACPE</name>
<dbReference type="AlphaFoldDB" id="A0A241RTE2"/>
<dbReference type="EMBL" id="RDCL01000048">
    <property type="protein sequence ID" value="RMW55911.1"/>
    <property type="molecule type" value="Genomic_DNA"/>
</dbReference>
<sequence>MIKLFTQAGCNSSRKARQWFRDHEIAFEEKNFTTSAPTVNELKQILSLTENGLDDIISTRAQAYPSIADKLPDMSFNETLHLLCNQPQLLRRPLIVGPNKLQVGFNDDDIRQFIPRHIRRMSFQRTLAGLGEPS</sequence>
<evidence type="ECO:0000313" key="9">
    <source>
        <dbReference type="Proteomes" id="UP000276249"/>
    </source>
</evidence>
<evidence type="ECO:0000313" key="10">
    <source>
        <dbReference type="Proteomes" id="UP000281061"/>
    </source>
</evidence>
<keyword evidence="8" id="KW-1185">Reference proteome</keyword>
<dbReference type="CDD" id="cd03032">
    <property type="entry name" value="ArsC_Spx"/>
    <property type="match status" value="1"/>
</dbReference>
<evidence type="ECO:0000256" key="3">
    <source>
        <dbReference type="PROSITE-ProRule" id="PRU01282"/>
    </source>
</evidence>
<dbReference type="EMBL" id="JAVLAQ010000002">
    <property type="protein sequence ID" value="MDT6991642.1"/>
    <property type="molecule type" value="Genomic_DNA"/>
</dbReference>
<evidence type="ECO:0000256" key="2">
    <source>
        <dbReference type="ARBA" id="ARBA00023284"/>
    </source>
</evidence>
<dbReference type="InterPro" id="IPR006504">
    <property type="entry name" value="Tscrpt_reg_Spx/MgsR"/>
</dbReference>
<reference evidence="9 10" key="2">
    <citation type="submission" date="2018-10" db="EMBL/GenBank/DDBJ databases">
        <title>Genome sequences of five Lactobacillus pentosus strains isolated from brines of traditionally fermented spanish-style green table olives and differences between them.</title>
        <authorList>
            <person name="Jimenez Diaz R."/>
        </authorList>
    </citation>
    <scope>NUCLEOTIDE SEQUENCE [LARGE SCALE GENOMIC DNA]</scope>
    <source>
        <strain evidence="6 9">IG10</strain>
        <strain evidence="7 10">IG8</strain>
    </source>
</reference>
<reference evidence="4" key="3">
    <citation type="submission" date="2023-08" db="EMBL/GenBank/DDBJ databases">
        <authorList>
            <person name="Page C.A."/>
            <person name="Perez-Diaz I.M."/>
        </authorList>
    </citation>
    <scope>NUCLEOTIDE SEQUENCE</scope>
    <source>
        <strain evidence="4">7.8.46</strain>
    </source>
</reference>
<dbReference type="RefSeq" id="WP_088771201.1">
    <property type="nucleotide sequence ID" value="NZ_BOUG01000005.1"/>
</dbReference>
<evidence type="ECO:0000313" key="5">
    <source>
        <dbReference type="EMBL" id="PRO85068.1"/>
    </source>
</evidence>
<reference evidence="5 8" key="1">
    <citation type="submission" date="2018-03" db="EMBL/GenBank/DDBJ databases">
        <title>Draft Genome Sequences of six Lactobacillus pentosus Strains Isolated from Brines of Traditionally Fermented Spanish-Style Green Table Olives.</title>
        <authorList>
            <person name="Calero-Delgado B."/>
            <person name="Martin-Platero A.M."/>
            <person name="Perez-Pulido A.J."/>
            <person name="Benitez-Cabello A."/>
            <person name="Casimiro-Soriguer C.S."/>
            <person name="Martinez-Bueno M."/>
            <person name="Arroyo-Lopez F.N."/>
            <person name="Rodriguez-Gomez F."/>
            <person name="Bautista-Gallego J."/>
            <person name="Garrido-Fernandez A."/>
            <person name="Jimenez-Diaz R."/>
        </authorList>
    </citation>
    <scope>NUCLEOTIDE SEQUENCE [LARGE SCALE GENOMIC DNA]</scope>
    <source>
        <strain evidence="5 8">IG2</strain>
    </source>
</reference>
<dbReference type="Proteomes" id="UP001267003">
    <property type="component" value="Unassembled WGS sequence"/>
</dbReference>
<keyword evidence="2" id="KW-0676">Redox-active center</keyword>
<dbReference type="InterPro" id="IPR006660">
    <property type="entry name" value="Arsenate_reductase-like"/>
</dbReference>
<dbReference type="EMBL" id="RDCJ01000107">
    <property type="protein sequence ID" value="RMW44890.1"/>
    <property type="molecule type" value="Genomic_DNA"/>
</dbReference>
<keyword evidence="1" id="KW-1015">Disulfide bond</keyword>
<comment type="similarity">
    <text evidence="3">Belongs to the ArsC family.</text>
</comment>
<dbReference type="Pfam" id="PF03960">
    <property type="entry name" value="ArsC"/>
    <property type="match status" value="1"/>
</dbReference>
<dbReference type="Proteomes" id="UP000276249">
    <property type="component" value="Unassembled WGS sequence"/>
</dbReference>
<dbReference type="Proteomes" id="UP000238378">
    <property type="component" value="Unassembled WGS sequence"/>
</dbReference>
<dbReference type="EMBL" id="PVOB01000436">
    <property type="protein sequence ID" value="PRO85068.1"/>
    <property type="molecule type" value="Genomic_DNA"/>
</dbReference>
<comment type="caution">
    <text evidence="7">The sequence shown here is derived from an EMBL/GenBank/DDBJ whole genome shotgun (WGS) entry which is preliminary data.</text>
</comment>
<dbReference type="KEGG" id="lpg:BB562_07885"/>
<dbReference type="Gene3D" id="3.40.30.10">
    <property type="entry name" value="Glutaredoxin"/>
    <property type="match status" value="1"/>
</dbReference>
<accession>A0A241RTE2</accession>
<dbReference type="NCBIfam" id="NF002459">
    <property type="entry name" value="PRK01655.1"/>
    <property type="match status" value="1"/>
</dbReference>
<dbReference type="Proteomes" id="UP000281061">
    <property type="component" value="Unassembled WGS sequence"/>
</dbReference>
<evidence type="ECO:0000256" key="1">
    <source>
        <dbReference type="ARBA" id="ARBA00023157"/>
    </source>
</evidence>
<organism evidence="7 10">
    <name type="scientific">Lactiplantibacillus pentosus</name>
    <name type="common">Lactobacillus pentosus</name>
    <dbReference type="NCBI Taxonomy" id="1589"/>
    <lineage>
        <taxon>Bacteria</taxon>
        <taxon>Bacillati</taxon>
        <taxon>Bacillota</taxon>
        <taxon>Bacilli</taxon>
        <taxon>Lactobacillales</taxon>
        <taxon>Lactobacillaceae</taxon>
        <taxon>Lactiplantibacillus</taxon>
    </lineage>
</organism>
<protein>
    <submittedName>
        <fullName evidence="7">Spx/MgsR family RNA polymerase-binding regulatory protein</fullName>
    </submittedName>
    <submittedName>
        <fullName evidence="5">Transcriptional regulator Spx</fullName>
    </submittedName>
</protein>
<dbReference type="InterPro" id="IPR036249">
    <property type="entry name" value="Thioredoxin-like_sf"/>
</dbReference>
<evidence type="ECO:0000313" key="4">
    <source>
        <dbReference type="EMBL" id="MDT6991642.1"/>
    </source>
</evidence>
<evidence type="ECO:0000313" key="8">
    <source>
        <dbReference type="Proteomes" id="UP000238378"/>
    </source>
</evidence>
<dbReference type="PANTHER" id="PTHR30041:SF7">
    <property type="entry name" value="GLOBAL TRANSCRIPTIONAL REGULATOR SPX"/>
    <property type="match status" value="1"/>
</dbReference>
<dbReference type="NCBIfam" id="TIGR01617">
    <property type="entry name" value="arsC_related"/>
    <property type="match status" value="1"/>
</dbReference>
<dbReference type="PROSITE" id="PS51353">
    <property type="entry name" value="ARSC"/>
    <property type="match status" value="1"/>
</dbReference>
<evidence type="ECO:0000313" key="7">
    <source>
        <dbReference type="EMBL" id="RMW55911.1"/>
    </source>
</evidence>
<dbReference type="SUPFAM" id="SSF52833">
    <property type="entry name" value="Thioredoxin-like"/>
    <property type="match status" value="1"/>
</dbReference>
<proteinExistence type="inferred from homology"/>
<dbReference type="PANTHER" id="PTHR30041">
    <property type="entry name" value="ARSENATE REDUCTASE"/>
    <property type="match status" value="1"/>
</dbReference>
<gene>
    <name evidence="5" type="ORF">C6Y08_18855</name>
    <name evidence="7" type="ORF">D6U17_03935</name>
    <name evidence="6" type="ORF">D6U18_13480</name>
    <name evidence="4" type="ORF">RI536_16380</name>
</gene>